<comment type="caution">
    <text evidence="3">The sequence shown here is derived from an EMBL/GenBank/DDBJ whole genome shotgun (WGS) entry which is preliminary data.</text>
</comment>
<gene>
    <name evidence="3" type="ORF">GCM10010412_066220</name>
</gene>
<protein>
    <recommendedName>
        <fullName evidence="2">Endonuclease/exonuclease/phosphatase domain-containing protein</fullName>
    </recommendedName>
</protein>
<sequence>MRAALRTFLATLLSLSLLLATGPAHADTPDADNWPRPRFISYNVCGAAAQCENIYGDSPAAWRDQLVRAIDHWGADLVMLQEVCYGQWTLLRDHLQSRSSGPRYDSVWAAALPSASGCSRWGTDHRFGLVIFAKGEAGTINNGSRSVHALPEAEPVENRIMLCARASVTGRAVRACNTHIDYHRSTAVAQVGRVASLTEAFAAQGEPVVLGGDFNVLPKDDVLDLLYDHTGGHGVFQEVDENDKSYFTGTECGQDQDRCRSGEATAEPGCSPKVGEPGKIDYIFLSHYWFTTVRGDAAACTPGMSDHHLLRGAAAWEH</sequence>
<dbReference type="Pfam" id="PF03372">
    <property type="entry name" value="Exo_endo_phos"/>
    <property type="match status" value="1"/>
</dbReference>
<dbReference type="RefSeq" id="WP_346151910.1">
    <property type="nucleotide sequence ID" value="NZ_BAAATE010000022.1"/>
</dbReference>
<keyword evidence="4" id="KW-1185">Reference proteome</keyword>
<dbReference type="InterPro" id="IPR050410">
    <property type="entry name" value="CCR4/nocturin_mRNA_transcr"/>
</dbReference>
<dbReference type="Gene3D" id="3.60.10.10">
    <property type="entry name" value="Endonuclease/exonuclease/phosphatase"/>
    <property type="match status" value="1"/>
</dbReference>
<dbReference type="InterPro" id="IPR036691">
    <property type="entry name" value="Endo/exonu/phosph_ase_sf"/>
</dbReference>
<feature type="chain" id="PRO_5046966143" description="Endonuclease/exonuclease/phosphatase domain-containing protein" evidence="1">
    <location>
        <begin position="27"/>
        <end position="318"/>
    </location>
</feature>
<feature type="domain" description="Endonuclease/exonuclease/phosphatase" evidence="2">
    <location>
        <begin position="41"/>
        <end position="295"/>
    </location>
</feature>
<accession>A0ABP6F4Q8</accession>
<name>A0ABP6F4Q8_9ACTN</name>
<organism evidence="3 4">
    <name type="scientific">Nonomuraea recticatena</name>
    <dbReference type="NCBI Taxonomy" id="46178"/>
    <lineage>
        <taxon>Bacteria</taxon>
        <taxon>Bacillati</taxon>
        <taxon>Actinomycetota</taxon>
        <taxon>Actinomycetes</taxon>
        <taxon>Streptosporangiales</taxon>
        <taxon>Streptosporangiaceae</taxon>
        <taxon>Nonomuraea</taxon>
    </lineage>
</organism>
<feature type="signal peptide" evidence="1">
    <location>
        <begin position="1"/>
        <end position="26"/>
    </location>
</feature>
<dbReference type="InterPro" id="IPR005135">
    <property type="entry name" value="Endo/exonuclease/phosphatase"/>
</dbReference>
<dbReference type="PANTHER" id="PTHR12121">
    <property type="entry name" value="CARBON CATABOLITE REPRESSOR PROTEIN 4"/>
    <property type="match status" value="1"/>
</dbReference>
<dbReference type="SUPFAM" id="SSF56219">
    <property type="entry name" value="DNase I-like"/>
    <property type="match status" value="1"/>
</dbReference>
<dbReference type="Proteomes" id="UP001501666">
    <property type="component" value="Unassembled WGS sequence"/>
</dbReference>
<dbReference type="EMBL" id="BAAATE010000022">
    <property type="protein sequence ID" value="GAA2681437.1"/>
    <property type="molecule type" value="Genomic_DNA"/>
</dbReference>
<keyword evidence="1" id="KW-0732">Signal</keyword>
<evidence type="ECO:0000259" key="2">
    <source>
        <dbReference type="Pfam" id="PF03372"/>
    </source>
</evidence>
<evidence type="ECO:0000313" key="4">
    <source>
        <dbReference type="Proteomes" id="UP001501666"/>
    </source>
</evidence>
<evidence type="ECO:0000313" key="3">
    <source>
        <dbReference type="EMBL" id="GAA2681437.1"/>
    </source>
</evidence>
<dbReference type="PANTHER" id="PTHR12121:SF36">
    <property type="entry name" value="ENDONUCLEASE_EXONUCLEASE_PHOSPHATASE DOMAIN-CONTAINING PROTEIN"/>
    <property type="match status" value="1"/>
</dbReference>
<evidence type="ECO:0000256" key="1">
    <source>
        <dbReference type="SAM" id="SignalP"/>
    </source>
</evidence>
<proteinExistence type="predicted"/>
<reference evidence="4" key="1">
    <citation type="journal article" date="2019" name="Int. J. Syst. Evol. Microbiol.">
        <title>The Global Catalogue of Microorganisms (GCM) 10K type strain sequencing project: providing services to taxonomists for standard genome sequencing and annotation.</title>
        <authorList>
            <consortium name="The Broad Institute Genomics Platform"/>
            <consortium name="The Broad Institute Genome Sequencing Center for Infectious Disease"/>
            <person name="Wu L."/>
            <person name="Ma J."/>
        </authorList>
    </citation>
    <scope>NUCLEOTIDE SEQUENCE [LARGE SCALE GENOMIC DNA]</scope>
    <source>
        <strain evidence="4">JCM 6835</strain>
    </source>
</reference>